<evidence type="ECO:0000256" key="1">
    <source>
        <dbReference type="ARBA" id="ARBA00004245"/>
    </source>
</evidence>
<sequence length="1019" mass="114902">MDPICETPTPLIEILESLEAFLESSINLRIPEDFPKDPIPRSQSILKMLMSFERSNIVYALPQLLELLEYPDCYKHIIDLLETLLVSNSEEILEIVAQSAENTKIKKQCLKVIKELIEKAEMQGLHRVMHSLAGVLNDPDREVSSLAREVGRKIRDSIFRTIPPVKIAEPSDLAFGVIPLSLLNEFTTTKNKKGKITALKSIEESLINSNKIYELETHELELIPFLADLLMDSSKAFISIALKIASYLTLSESFNMSRLNNILKSKLGDSDISVRHGAFRVILHNFKFCPNLGEELISGLENDNWHIREETVCLFIAGLLKNYDFSKLELTEKLCKLLDDDKSKIRQAVFEAFAVMSKIEGKNKIIEKIQGMVDELTLKNIQERIEFDKVAEIKDGILQMPRITPHSAPLLFTTRKSFSPFPTPTSTQDMHFDFTPLSSVNSPSHRSSSLTARKTEGSSIFRQSTDLVKPPLPIRKGSPKTLPPLSKDDISKNTVIDKTYTDFRNLQPLSSPGENLKDLLSITTDNWESQFDFTDLIRRLIKFHKDLLNTQNVHSIIIQLLKWGDSLRSALCKNSLITLGDFCRELPKLLDPDIDSILTLLLRKTIDTNIFISETALDSLTLCVTNCSLGRLILTILSQMSQAKSGALKSKIAYCCKFILQRVIIGPLPGGIDRIVISIASYLQEAAPEVRTSARECFISLGKDVDRILMKFLTENMYKSVKDILEKDAKKRSTLKSTEFRRTASIRINTKSPENEPLDIPQSREKQNNPKSSARSSTLGSAITRSTNRLRISDNFERDLSVINEINSALMNEDWKVRFRTLEKISSGILEDVEANQNNNKIISLIDALCRAITDQNSKVSMQSLATLKELIPKLKWALKPNLGLLVSSVVVTLGSSSLALRNASKDICEIVMENCEPVYIIGPFISAVNVANPRAKTVLINCVNGVIEEAYQKKPKLVKKYAVPLMYRIIDDPNPEVKEQAERFIFKVKELLGEDFLKNAPEKKIDKIRRIIDKKNSS</sequence>
<dbReference type="GO" id="GO:0031110">
    <property type="term" value="P:regulation of microtubule polymerization or depolymerization"/>
    <property type="evidence" value="ECO:0007669"/>
    <property type="project" value="UniProtKB-ARBA"/>
</dbReference>
<evidence type="ECO:0000256" key="3">
    <source>
        <dbReference type="ARBA" id="ARBA00022737"/>
    </source>
</evidence>
<feature type="domain" description="TOG" evidence="7">
    <location>
        <begin position="166"/>
        <end position="394"/>
    </location>
</feature>
<dbReference type="SUPFAM" id="SSF48371">
    <property type="entry name" value="ARM repeat"/>
    <property type="match status" value="1"/>
</dbReference>
<evidence type="ECO:0000256" key="4">
    <source>
        <dbReference type="ARBA" id="ARBA00023212"/>
    </source>
</evidence>
<dbReference type="EMBL" id="MPUH01000776">
    <property type="protein sequence ID" value="OMJ74074.1"/>
    <property type="molecule type" value="Genomic_DNA"/>
</dbReference>
<name>A0A1R2BBD0_9CILI</name>
<dbReference type="Proteomes" id="UP000187209">
    <property type="component" value="Unassembled WGS sequence"/>
</dbReference>
<organism evidence="8 9">
    <name type="scientific">Stentor coeruleus</name>
    <dbReference type="NCBI Taxonomy" id="5963"/>
    <lineage>
        <taxon>Eukaryota</taxon>
        <taxon>Sar</taxon>
        <taxon>Alveolata</taxon>
        <taxon>Ciliophora</taxon>
        <taxon>Postciliodesmatophora</taxon>
        <taxon>Heterotrichea</taxon>
        <taxon>Heterotrichida</taxon>
        <taxon>Stentoridae</taxon>
        <taxon>Stentor</taxon>
    </lineage>
</organism>
<dbReference type="Gene3D" id="1.25.10.10">
    <property type="entry name" value="Leucine-rich Repeat Variant"/>
    <property type="match status" value="3"/>
</dbReference>
<evidence type="ECO:0000256" key="2">
    <source>
        <dbReference type="ARBA" id="ARBA00022490"/>
    </source>
</evidence>
<keyword evidence="9" id="KW-1185">Reference proteome</keyword>
<dbReference type="GO" id="GO:0000226">
    <property type="term" value="P:microtubule cytoskeleton organization"/>
    <property type="evidence" value="ECO:0007669"/>
    <property type="project" value="TreeGrafter"/>
</dbReference>
<dbReference type="GO" id="GO:1902903">
    <property type="term" value="P:regulation of supramolecular fiber organization"/>
    <property type="evidence" value="ECO:0007669"/>
    <property type="project" value="UniProtKB-ARBA"/>
</dbReference>
<accession>A0A1R2BBD0</accession>
<comment type="subcellular location">
    <subcellularLocation>
        <location evidence="1">Cytoplasm</location>
        <location evidence="1">Cytoskeleton</location>
    </subcellularLocation>
</comment>
<feature type="compositionally biased region" description="Polar residues" evidence="6">
    <location>
        <begin position="769"/>
        <end position="780"/>
    </location>
</feature>
<dbReference type="PROSITE" id="PS50077">
    <property type="entry name" value="HEAT_REPEAT"/>
    <property type="match status" value="1"/>
</dbReference>
<evidence type="ECO:0000256" key="6">
    <source>
        <dbReference type="SAM" id="MobiDB-lite"/>
    </source>
</evidence>
<dbReference type="PANTHER" id="PTHR21567">
    <property type="entry name" value="CLASP"/>
    <property type="match status" value="1"/>
</dbReference>
<evidence type="ECO:0000259" key="7">
    <source>
        <dbReference type="SMART" id="SM01349"/>
    </source>
</evidence>
<reference evidence="8 9" key="1">
    <citation type="submission" date="2016-11" db="EMBL/GenBank/DDBJ databases">
        <title>The macronuclear genome of Stentor coeruleus: a giant cell with tiny introns.</title>
        <authorList>
            <person name="Slabodnick M."/>
            <person name="Ruby J.G."/>
            <person name="Reiff S.B."/>
            <person name="Swart E.C."/>
            <person name="Gosai S."/>
            <person name="Prabakaran S."/>
            <person name="Witkowska E."/>
            <person name="Larue G.E."/>
            <person name="Fisher S."/>
            <person name="Freeman R.M."/>
            <person name="Gunawardena J."/>
            <person name="Chu W."/>
            <person name="Stover N.A."/>
            <person name="Gregory B.D."/>
            <person name="Nowacki M."/>
            <person name="Derisi J."/>
            <person name="Roy S.W."/>
            <person name="Marshall W.F."/>
            <person name="Sood P."/>
        </authorList>
    </citation>
    <scope>NUCLEOTIDE SEQUENCE [LARGE SCALE GENOMIC DNA]</scope>
    <source>
        <strain evidence="8">WM001</strain>
    </source>
</reference>
<dbReference type="InterPro" id="IPR024395">
    <property type="entry name" value="CLASP_N_dom"/>
</dbReference>
<feature type="repeat" description="HEAT" evidence="5">
    <location>
        <begin position="963"/>
        <end position="1000"/>
    </location>
</feature>
<keyword evidence="4" id="KW-0206">Cytoskeleton</keyword>
<feature type="region of interest" description="Disordered" evidence="6">
    <location>
        <begin position="745"/>
        <end position="780"/>
    </location>
</feature>
<dbReference type="AlphaFoldDB" id="A0A1R2BBD0"/>
<dbReference type="PANTHER" id="PTHR21567:SF87">
    <property type="entry name" value="CRESCERIN-LIKE PROTEIN CHE-12"/>
    <property type="match status" value="1"/>
</dbReference>
<protein>
    <recommendedName>
        <fullName evidence="7">TOG domain-containing protein</fullName>
    </recommendedName>
</protein>
<dbReference type="OrthoDB" id="289408at2759"/>
<dbReference type="GO" id="GO:0008017">
    <property type="term" value="F:microtubule binding"/>
    <property type="evidence" value="ECO:0007669"/>
    <property type="project" value="TreeGrafter"/>
</dbReference>
<keyword evidence="3" id="KW-0677">Repeat</keyword>
<dbReference type="InterPro" id="IPR011989">
    <property type="entry name" value="ARM-like"/>
</dbReference>
<dbReference type="GO" id="GO:0005881">
    <property type="term" value="C:cytoplasmic microtubule"/>
    <property type="evidence" value="ECO:0007669"/>
    <property type="project" value="TreeGrafter"/>
</dbReference>
<gene>
    <name evidence="8" type="ORF">SteCoe_27094</name>
</gene>
<evidence type="ECO:0000256" key="5">
    <source>
        <dbReference type="PROSITE-ProRule" id="PRU00103"/>
    </source>
</evidence>
<proteinExistence type="predicted"/>
<comment type="caution">
    <text evidence="8">The sequence shown here is derived from an EMBL/GenBank/DDBJ whole genome shotgun (WGS) entry which is preliminary data.</text>
</comment>
<dbReference type="Pfam" id="PF12348">
    <property type="entry name" value="CLASP_N"/>
    <property type="match status" value="1"/>
</dbReference>
<dbReference type="InterPro" id="IPR021133">
    <property type="entry name" value="HEAT_type_2"/>
</dbReference>
<feature type="domain" description="TOG" evidence="7">
    <location>
        <begin position="502"/>
        <end position="738"/>
    </location>
</feature>
<evidence type="ECO:0000313" key="8">
    <source>
        <dbReference type="EMBL" id="OMJ74074.1"/>
    </source>
</evidence>
<dbReference type="SMART" id="SM01349">
    <property type="entry name" value="TOG"/>
    <property type="match status" value="3"/>
</dbReference>
<dbReference type="InterPro" id="IPR034085">
    <property type="entry name" value="TOG"/>
</dbReference>
<dbReference type="InterPro" id="IPR016024">
    <property type="entry name" value="ARM-type_fold"/>
</dbReference>
<evidence type="ECO:0000313" key="9">
    <source>
        <dbReference type="Proteomes" id="UP000187209"/>
    </source>
</evidence>
<keyword evidence="2" id="KW-0963">Cytoplasm</keyword>
<feature type="domain" description="TOG" evidence="7">
    <location>
        <begin position="799"/>
        <end position="1019"/>
    </location>
</feature>